<evidence type="ECO:0000313" key="8">
    <source>
        <dbReference type="Proteomes" id="UP001380290"/>
    </source>
</evidence>
<evidence type="ECO:0000256" key="1">
    <source>
        <dbReference type="ARBA" id="ARBA00005695"/>
    </source>
</evidence>
<dbReference type="InterPro" id="IPR030678">
    <property type="entry name" value="Peptide/Ni-bd"/>
</dbReference>
<dbReference type="Proteomes" id="UP001380290">
    <property type="component" value="Unassembled WGS sequence"/>
</dbReference>
<dbReference type="InterPro" id="IPR039424">
    <property type="entry name" value="SBP_5"/>
</dbReference>
<dbReference type="PROSITE" id="PS01040">
    <property type="entry name" value="SBP_BACTERIAL_5"/>
    <property type="match status" value="1"/>
</dbReference>
<comment type="caution">
    <text evidence="7">The sequence shown here is derived from an EMBL/GenBank/DDBJ whole genome shotgun (WGS) entry which is preliminary data.</text>
</comment>
<protein>
    <submittedName>
        <fullName evidence="7">ABC transporter substrate-binding protein</fullName>
    </submittedName>
</protein>
<dbReference type="RefSeq" id="WP_339600223.1">
    <property type="nucleotide sequence ID" value="NZ_JBBHLC010000072.1"/>
</dbReference>
<dbReference type="Pfam" id="PF00496">
    <property type="entry name" value="SBP_bac_5"/>
    <property type="match status" value="1"/>
</dbReference>
<keyword evidence="8" id="KW-1185">Reference proteome</keyword>
<dbReference type="PANTHER" id="PTHR30290">
    <property type="entry name" value="PERIPLASMIC BINDING COMPONENT OF ABC TRANSPORTER"/>
    <property type="match status" value="1"/>
</dbReference>
<evidence type="ECO:0000256" key="3">
    <source>
        <dbReference type="ARBA" id="ARBA00022856"/>
    </source>
</evidence>
<keyword evidence="2 5" id="KW-0732">Signal</keyword>
<dbReference type="CDD" id="cd08493">
    <property type="entry name" value="PBP2_DppA_like"/>
    <property type="match status" value="1"/>
</dbReference>
<dbReference type="InterPro" id="IPR023765">
    <property type="entry name" value="SBP_5_CS"/>
</dbReference>
<keyword evidence="4" id="KW-0653">Protein transport</keyword>
<feature type="domain" description="Solute-binding protein family 5" evidence="6">
    <location>
        <begin position="66"/>
        <end position="445"/>
    </location>
</feature>
<dbReference type="Gene3D" id="3.10.105.10">
    <property type="entry name" value="Dipeptide-binding Protein, Domain 3"/>
    <property type="match status" value="1"/>
</dbReference>
<dbReference type="Gene3D" id="3.90.76.10">
    <property type="entry name" value="Dipeptide-binding Protein, Domain 1"/>
    <property type="match status" value="1"/>
</dbReference>
<keyword evidence="4" id="KW-0813">Transport</keyword>
<dbReference type="SUPFAM" id="SSF53850">
    <property type="entry name" value="Periplasmic binding protein-like II"/>
    <property type="match status" value="1"/>
</dbReference>
<evidence type="ECO:0000256" key="4">
    <source>
        <dbReference type="ARBA" id="ARBA00022927"/>
    </source>
</evidence>
<gene>
    <name evidence="7" type="ORF">V7S98_19005</name>
</gene>
<sequence length="529" mass="57540">MRAAALSLLFTAFCAAGMAQAAPLAVCTEASPEGFDVVQYNSLTTTNASADVLMNRLVEFDAAAGKVVPSLAERWSVSPDGLIYDFQLRKDVKFHTTAYFKPSRELSADDVLFSFQRMLYPAHAWHKTAPGGYPHAQSLQLGSLIKSIDAPDANSVRFTLTHPDATFLATLSMGFASIYSAEYADKLLKAGTPEKLNTQPIGTGPFVFQRFQKDAVVRYRANPDYFAGKPSVDPLIFAITTDANVRLQKLKRNECQVALSPKPLDVAEASKNADLKVASTPAFMTAFVAINSQHPPLDKPEVRQAINLAFDKAAYLKAVFEGTATAANGPYPPNTWSYAKDLPGYAMDQDKARALLAKAGLADGFSTTIWTRPSGSLLNPNPSLGAQMLQADLGKVGIKAEVRTIEWGELIRRAKAGEHDLLFMGWAGDNGDPDNFLSPQFSCAAVTSGTNFARFCDNRLDQLINAGRTTNDQSVRSRLYQQAQTLIQQQALWVPLAHPTAATLLRQDVQGFQSSPFGRLEFSKVTVGR</sequence>
<feature type="signal peptide" evidence="5">
    <location>
        <begin position="1"/>
        <end position="21"/>
    </location>
</feature>
<evidence type="ECO:0000313" key="7">
    <source>
        <dbReference type="EMBL" id="MEJ5865305.1"/>
    </source>
</evidence>
<dbReference type="Gene3D" id="3.40.190.10">
    <property type="entry name" value="Periplasmic binding protein-like II"/>
    <property type="match status" value="1"/>
</dbReference>
<dbReference type="EMBL" id="JBBHLC010000072">
    <property type="protein sequence ID" value="MEJ5865305.1"/>
    <property type="molecule type" value="Genomic_DNA"/>
</dbReference>
<keyword evidence="3" id="KW-0571">Peptide transport</keyword>
<feature type="chain" id="PRO_5045294201" evidence="5">
    <location>
        <begin position="22"/>
        <end position="529"/>
    </location>
</feature>
<name>A0ABU8QXI3_9PSED</name>
<dbReference type="PIRSF" id="PIRSF002741">
    <property type="entry name" value="MppA"/>
    <property type="match status" value="1"/>
</dbReference>
<evidence type="ECO:0000256" key="5">
    <source>
        <dbReference type="SAM" id="SignalP"/>
    </source>
</evidence>
<evidence type="ECO:0000256" key="2">
    <source>
        <dbReference type="ARBA" id="ARBA00022729"/>
    </source>
</evidence>
<organism evidence="7 8">
    <name type="scientific">Pseudomonas farsensis</name>
    <dbReference type="NCBI Taxonomy" id="2745492"/>
    <lineage>
        <taxon>Bacteria</taxon>
        <taxon>Pseudomonadati</taxon>
        <taxon>Pseudomonadota</taxon>
        <taxon>Gammaproteobacteria</taxon>
        <taxon>Pseudomonadales</taxon>
        <taxon>Pseudomonadaceae</taxon>
        <taxon>Pseudomonas</taxon>
    </lineage>
</organism>
<dbReference type="PANTHER" id="PTHR30290:SF38">
    <property type="entry name" value="D,D-DIPEPTIDE-BINDING PERIPLASMIC PROTEIN DDPA-RELATED"/>
    <property type="match status" value="1"/>
</dbReference>
<comment type="similarity">
    <text evidence="1">Belongs to the bacterial solute-binding protein 5 family.</text>
</comment>
<dbReference type="InterPro" id="IPR000914">
    <property type="entry name" value="SBP_5_dom"/>
</dbReference>
<evidence type="ECO:0000259" key="6">
    <source>
        <dbReference type="Pfam" id="PF00496"/>
    </source>
</evidence>
<accession>A0ABU8QXI3</accession>
<proteinExistence type="inferred from homology"/>
<reference evidence="7 8" key="1">
    <citation type="submission" date="2024-02" db="EMBL/GenBank/DDBJ databases">
        <title>Identification of pathogenicity and growth-promoting function of Pseudomonas putida variant.</title>
        <authorList>
            <person name="Sun J."/>
        </authorList>
    </citation>
    <scope>NUCLEOTIDE SEQUENCE [LARGE SCALE GENOMIC DNA]</scope>
    <source>
        <strain evidence="7 8">A03</strain>
    </source>
</reference>